<evidence type="ECO:0000256" key="1">
    <source>
        <dbReference type="ARBA" id="ARBA00005901"/>
    </source>
</evidence>
<protein>
    <recommendedName>
        <fullName evidence="5">V-type ATP synthase subunit E</fullName>
    </recommendedName>
</protein>
<comment type="similarity">
    <text evidence="1">Belongs to the V-ATPase E subunit family.</text>
</comment>
<dbReference type="Gene3D" id="3.30.2320.30">
    <property type="entry name" value="ATP synthase, E subunit, C-terminal"/>
    <property type="match status" value="1"/>
</dbReference>
<evidence type="ECO:0000256" key="3">
    <source>
        <dbReference type="ARBA" id="ARBA00023065"/>
    </source>
</evidence>
<gene>
    <name evidence="4" type="ORF">S01H4_52823</name>
</gene>
<comment type="caution">
    <text evidence="4">The sequence shown here is derived from an EMBL/GenBank/DDBJ whole genome shotgun (WGS) entry which is preliminary data.</text>
</comment>
<reference evidence="4" key="1">
    <citation type="journal article" date="2014" name="Front. Microbiol.">
        <title>High frequency of phylogenetically diverse reductive dehalogenase-homologous genes in deep subseafloor sedimentary metagenomes.</title>
        <authorList>
            <person name="Kawai M."/>
            <person name="Futagami T."/>
            <person name="Toyoda A."/>
            <person name="Takaki Y."/>
            <person name="Nishi S."/>
            <person name="Hori S."/>
            <person name="Arai W."/>
            <person name="Tsubouchi T."/>
            <person name="Morono Y."/>
            <person name="Uchiyama I."/>
            <person name="Ito T."/>
            <person name="Fujiyama A."/>
            <person name="Inagaki F."/>
            <person name="Takami H."/>
        </authorList>
    </citation>
    <scope>NUCLEOTIDE SEQUENCE</scope>
    <source>
        <strain evidence="4">Expedition CK06-06</strain>
    </source>
</reference>
<dbReference type="InterPro" id="IPR002842">
    <property type="entry name" value="ATPase_V1_Esu"/>
</dbReference>
<feature type="non-terminal residue" evidence="4">
    <location>
        <position position="1"/>
    </location>
</feature>
<dbReference type="InterPro" id="IPR038495">
    <property type="entry name" value="ATPase_E_C"/>
</dbReference>
<dbReference type="Pfam" id="PF01991">
    <property type="entry name" value="vATP-synt_E"/>
    <property type="match status" value="1"/>
</dbReference>
<accession>X1EE33</accession>
<keyword evidence="3" id="KW-0406">Ion transport</keyword>
<evidence type="ECO:0008006" key="5">
    <source>
        <dbReference type="Google" id="ProtNLM"/>
    </source>
</evidence>
<dbReference type="EMBL" id="BART01030219">
    <property type="protein sequence ID" value="GAH15409.1"/>
    <property type="molecule type" value="Genomic_DNA"/>
</dbReference>
<dbReference type="GO" id="GO:0046961">
    <property type="term" value="F:proton-transporting ATPase activity, rotational mechanism"/>
    <property type="evidence" value="ECO:0007669"/>
    <property type="project" value="InterPro"/>
</dbReference>
<evidence type="ECO:0000256" key="2">
    <source>
        <dbReference type="ARBA" id="ARBA00022448"/>
    </source>
</evidence>
<evidence type="ECO:0000313" key="4">
    <source>
        <dbReference type="EMBL" id="GAH15409.1"/>
    </source>
</evidence>
<dbReference type="GO" id="GO:0033178">
    <property type="term" value="C:proton-transporting two-sector ATPase complex, catalytic domain"/>
    <property type="evidence" value="ECO:0007669"/>
    <property type="project" value="InterPro"/>
</dbReference>
<keyword evidence="2" id="KW-0813">Transport</keyword>
<name>X1EE33_9ZZZZ</name>
<dbReference type="SUPFAM" id="SSF160527">
    <property type="entry name" value="V-type ATPase subunit E-like"/>
    <property type="match status" value="1"/>
</dbReference>
<proteinExistence type="inferred from homology"/>
<sequence>QTEILAEKAAKDKKTHLLTSAKMEIAKQFLGEKRKILDEVFARAQQKLQNLPDDDYRKLMTKLMLEAVETGDEEVIVDNNEKRIDQEFIKQINQQLGSGQKGNLKLSDERQNIGGGFILKRGKIKNNVSLQVLLSQAQKELEIELAKELFER</sequence>
<dbReference type="AlphaFoldDB" id="X1EE33"/>
<organism evidence="4">
    <name type="scientific">marine sediment metagenome</name>
    <dbReference type="NCBI Taxonomy" id="412755"/>
    <lineage>
        <taxon>unclassified sequences</taxon>
        <taxon>metagenomes</taxon>
        <taxon>ecological metagenomes</taxon>
    </lineage>
</organism>